<evidence type="ECO:0000313" key="2">
    <source>
        <dbReference type="Proteomes" id="UP001345963"/>
    </source>
</evidence>
<reference evidence="1 2" key="1">
    <citation type="submission" date="2021-07" db="EMBL/GenBank/DDBJ databases">
        <authorList>
            <person name="Palmer J.M."/>
        </authorList>
    </citation>
    <scope>NUCLEOTIDE SEQUENCE [LARGE SCALE GENOMIC DNA]</scope>
    <source>
        <strain evidence="1 2">AT_MEX2019</strain>
        <tissue evidence="1">Muscle</tissue>
    </source>
</reference>
<dbReference type="EMBL" id="JAHUTI010029145">
    <property type="protein sequence ID" value="MED6240927.1"/>
    <property type="molecule type" value="Genomic_DNA"/>
</dbReference>
<sequence length="110" mass="12573">MDGFVVDVSTFQTTQFLFKSTLHPQNKNQTWCVRFCILLAGPKCRQELESSMVSSDVMINEQAKHMERQDTGMGREPGEVMSQRAYLGVECNREHVACHNSCYGSWSHCH</sequence>
<gene>
    <name evidence="1" type="ORF">ATANTOWER_032362</name>
</gene>
<accession>A0ABU7AS01</accession>
<evidence type="ECO:0000313" key="1">
    <source>
        <dbReference type="EMBL" id="MED6240927.1"/>
    </source>
</evidence>
<name>A0ABU7AS01_9TELE</name>
<comment type="caution">
    <text evidence="1">The sequence shown here is derived from an EMBL/GenBank/DDBJ whole genome shotgun (WGS) entry which is preliminary data.</text>
</comment>
<keyword evidence="2" id="KW-1185">Reference proteome</keyword>
<proteinExistence type="predicted"/>
<organism evidence="1 2">
    <name type="scientific">Ataeniobius toweri</name>
    <dbReference type="NCBI Taxonomy" id="208326"/>
    <lineage>
        <taxon>Eukaryota</taxon>
        <taxon>Metazoa</taxon>
        <taxon>Chordata</taxon>
        <taxon>Craniata</taxon>
        <taxon>Vertebrata</taxon>
        <taxon>Euteleostomi</taxon>
        <taxon>Actinopterygii</taxon>
        <taxon>Neopterygii</taxon>
        <taxon>Teleostei</taxon>
        <taxon>Neoteleostei</taxon>
        <taxon>Acanthomorphata</taxon>
        <taxon>Ovalentaria</taxon>
        <taxon>Atherinomorphae</taxon>
        <taxon>Cyprinodontiformes</taxon>
        <taxon>Goodeidae</taxon>
        <taxon>Ataeniobius</taxon>
    </lineage>
</organism>
<dbReference type="Proteomes" id="UP001345963">
    <property type="component" value="Unassembled WGS sequence"/>
</dbReference>
<protein>
    <submittedName>
        <fullName evidence="1">Uncharacterized protein</fullName>
    </submittedName>
</protein>